<sequence>MSLPSPGDEILDAVRQVHWSQFDDADPGRTELAFRLVLTARSEGDGETAYDRLVDVLAHEHSGWVRRSAIPAGPLLVRVVEQCAGIPRSTALAVLVDLVSWSTAGSASVEVGEALRGAAQRLTPLLNRLTAGRQNKAIARSAGELLRVLG</sequence>
<proteinExistence type="predicted"/>
<comment type="caution">
    <text evidence="1">The sequence shown here is derived from an EMBL/GenBank/DDBJ whole genome shotgun (WGS) entry which is preliminary data.</text>
</comment>
<reference evidence="1" key="1">
    <citation type="submission" date="2021-01" db="EMBL/GenBank/DDBJ databases">
        <title>Whole genome shotgun sequence of Virgisporangium aliadipatigenens NBRC 105644.</title>
        <authorList>
            <person name="Komaki H."/>
            <person name="Tamura T."/>
        </authorList>
    </citation>
    <scope>NUCLEOTIDE SEQUENCE</scope>
    <source>
        <strain evidence="1">NBRC 105644</strain>
    </source>
</reference>
<organism evidence="1 2">
    <name type="scientific">Virgisporangium aliadipatigenens</name>
    <dbReference type="NCBI Taxonomy" id="741659"/>
    <lineage>
        <taxon>Bacteria</taxon>
        <taxon>Bacillati</taxon>
        <taxon>Actinomycetota</taxon>
        <taxon>Actinomycetes</taxon>
        <taxon>Micromonosporales</taxon>
        <taxon>Micromonosporaceae</taxon>
        <taxon>Virgisporangium</taxon>
    </lineage>
</organism>
<protein>
    <submittedName>
        <fullName evidence="1">Uncharacterized protein</fullName>
    </submittedName>
</protein>
<dbReference type="RefSeq" id="WP_203899654.1">
    <property type="nucleotide sequence ID" value="NZ_BOPF01000009.1"/>
</dbReference>
<gene>
    <name evidence="1" type="ORF">Val02_30100</name>
</gene>
<dbReference type="Proteomes" id="UP000619260">
    <property type="component" value="Unassembled WGS sequence"/>
</dbReference>
<evidence type="ECO:0000313" key="1">
    <source>
        <dbReference type="EMBL" id="GIJ46124.1"/>
    </source>
</evidence>
<dbReference type="EMBL" id="BOPF01000009">
    <property type="protein sequence ID" value="GIJ46124.1"/>
    <property type="molecule type" value="Genomic_DNA"/>
</dbReference>
<name>A0A8J3YIT0_9ACTN</name>
<dbReference type="AlphaFoldDB" id="A0A8J3YIT0"/>
<keyword evidence="2" id="KW-1185">Reference proteome</keyword>
<evidence type="ECO:0000313" key="2">
    <source>
        <dbReference type="Proteomes" id="UP000619260"/>
    </source>
</evidence>
<accession>A0A8J3YIT0</accession>